<dbReference type="EMBL" id="BK032810">
    <property type="protein sequence ID" value="DAF61381.1"/>
    <property type="molecule type" value="Genomic_DNA"/>
</dbReference>
<evidence type="ECO:0000313" key="1">
    <source>
        <dbReference type="EMBL" id="DAF61381.1"/>
    </source>
</evidence>
<sequence>MNKMLENVTIYRKGVSGEEVVYPNLPIYEGGVRRWQLQGDDYITFKIKLPNAIPFQIGDYFTDEQEQWGEPQRYYITSPVFPSYSSSNGAWEYELKFEAEYKLWGNKVLRFIASHAEGEFSLTDTIDHHLDLVLATLKHLGLNICNGNGKEYEYIIHYDGSSLFPRSGAVEKSVKLIQYSNTNILQALDKIAEEWECEWWMEGNIIHLGYCEKDEDSFIDASLDDNVVSWSVDQSKGSYITRVFPFGSTKNIPENYRKKLDFKITDVAIYDDNNSGNPYIAIKDASHKLSESYFSSALIDAGADSYSFEISSKVDNTSTESSPKRFSKLLETRNLEANKKIDVSSWQVTIKAKDTQTGQQQSIGSNVLHYKLYVVTGITTSGSKDEITYIIKQGSVPDNGVLTFNETADYQLQGSRVAELRFEVYGGISNHEYYILSQGLVKTSYKAPVSDWTSKQHPRVTIDAITNDVYINPSIGGSAVEDKQIFKMSEGWFVIRPKRKADGTARYGSTEAEVKANLLNREFVMIGLLEYKLPIAWFLNEYEEDTPTTAQGMEMLNNITDKRLMLPNGLNCVEVSGLNEWQHIEEIKIFDDIFPNEELHISAIETRDRYDIEEHSDGEKTEKHWKQFRVQLSDKQGRVFYFCDDYLAKDGSTLTISFLTDNDDTSSTSKLAGMEFEVRFNPDGYSMNDSKSQWFEIVRNTTYGSDFPNETLCPKKGDSVLLYGIDLRAMAATGVVEAAEKKLKAKAEEYLKKARIDDRTYTISFASKFAFENMANLMKKGKRVSIKDPAITGSEMTNCTLIDADGNTLTDKEGKLLVSLDFTEVSKSARESRIIGFELKSDIPYDTPQIMCGVSGIYSRLADIEHKLRKENKNGRS</sequence>
<accession>A0A8S5TDK1</accession>
<organism evidence="1">
    <name type="scientific">Siphoviridae sp. ctNnX9</name>
    <dbReference type="NCBI Taxonomy" id="2827859"/>
    <lineage>
        <taxon>Viruses</taxon>
        <taxon>Duplodnaviria</taxon>
        <taxon>Heunggongvirae</taxon>
        <taxon>Uroviricota</taxon>
        <taxon>Caudoviricetes</taxon>
    </lineage>
</organism>
<reference evidence="1" key="1">
    <citation type="journal article" date="2021" name="Proc. Natl. Acad. Sci. U.S.A.">
        <title>A Catalog of Tens of Thousands of Viruses from Human Metagenomes Reveals Hidden Associations with Chronic Diseases.</title>
        <authorList>
            <person name="Tisza M.J."/>
            <person name="Buck C.B."/>
        </authorList>
    </citation>
    <scope>NUCLEOTIDE SEQUENCE</scope>
    <source>
        <strain evidence="1">CtNnX9</strain>
    </source>
</reference>
<proteinExistence type="predicted"/>
<protein>
    <submittedName>
        <fullName evidence="1">Tail protein</fullName>
    </submittedName>
</protein>
<name>A0A8S5TDK1_9CAUD</name>